<sequence>MRVASVLRQPYNLYRPGVVDSFILGLMNQEANKMDPEVTTEVTNHLFERPGSGFGMDLAAINLQRARENGVPSYNRFREFCGLPPFRSFHDMMGMGVMQNKTVFRYSHMYR</sequence>
<dbReference type="EMBL" id="CP092881">
    <property type="protein sequence ID" value="UYV81043.1"/>
    <property type="molecule type" value="Genomic_DNA"/>
</dbReference>
<dbReference type="Gene3D" id="1.10.640.10">
    <property type="entry name" value="Haem peroxidase domain superfamily, animal type"/>
    <property type="match status" value="1"/>
</dbReference>
<accession>A0ABY6LMG5</accession>
<keyword evidence="3" id="KW-1185">Reference proteome</keyword>
<gene>
    <name evidence="2" type="ORF">LAZ67_19002609</name>
</gene>
<evidence type="ECO:0000313" key="3">
    <source>
        <dbReference type="Proteomes" id="UP001235939"/>
    </source>
</evidence>
<organism evidence="2 3">
    <name type="scientific">Cordylochernes scorpioides</name>
    <dbReference type="NCBI Taxonomy" id="51811"/>
    <lineage>
        <taxon>Eukaryota</taxon>
        <taxon>Metazoa</taxon>
        <taxon>Ecdysozoa</taxon>
        <taxon>Arthropoda</taxon>
        <taxon>Chelicerata</taxon>
        <taxon>Arachnida</taxon>
        <taxon>Pseudoscorpiones</taxon>
        <taxon>Cheliferoidea</taxon>
        <taxon>Chernetidae</taxon>
        <taxon>Cordylochernes</taxon>
    </lineage>
</organism>
<keyword evidence="1" id="KW-0560">Oxidoreductase</keyword>
<dbReference type="InterPro" id="IPR010255">
    <property type="entry name" value="Haem_peroxidase_sf"/>
</dbReference>
<proteinExistence type="predicted"/>
<dbReference type="InterPro" id="IPR019791">
    <property type="entry name" value="Haem_peroxidase_animal"/>
</dbReference>
<dbReference type="PANTHER" id="PTHR11475">
    <property type="entry name" value="OXIDASE/PEROXIDASE"/>
    <property type="match status" value="1"/>
</dbReference>
<dbReference type="Proteomes" id="UP001235939">
    <property type="component" value="Chromosome 19"/>
</dbReference>
<dbReference type="InterPro" id="IPR037120">
    <property type="entry name" value="Haem_peroxidase_sf_animal"/>
</dbReference>
<name>A0ABY6LMG5_9ARAC</name>
<protein>
    <submittedName>
        <fullName evidence="2">Uncharacterized protein</fullName>
    </submittedName>
</protein>
<evidence type="ECO:0000256" key="1">
    <source>
        <dbReference type="ARBA" id="ARBA00022559"/>
    </source>
</evidence>
<dbReference type="PANTHER" id="PTHR11475:SF106">
    <property type="entry name" value="CURLY SU"/>
    <property type="match status" value="1"/>
</dbReference>
<dbReference type="PROSITE" id="PS50292">
    <property type="entry name" value="PEROXIDASE_3"/>
    <property type="match status" value="1"/>
</dbReference>
<keyword evidence="1" id="KW-0575">Peroxidase</keyword>
<dbReference type="Pfam" id="PF03098">
    <property type="entry name" value="An_peroxidase"/>
    <property type="match status" value="1"/>
</dbReference>
<evidence type="ECO:0000313" key="2">
    <source>
        <dbReference type="EMBL" id="UYV81043.1"/>
    </source>
</evidence>
<dbReference type="SUPFAM" id="SSF48113">
    <property type="entry name" value="Heme-dependent peroxidases"/>
    <property type="match status" value="1"/>
</dbReference>
<reference evidence="2 3" key="1">
    <citation type="submission" date="2022-01" db="EMBL/GenBank/DDBJ databases">
        <title>A chromosomal length assembly of Cordylochernes scorpioides.</title>
        <authorList>
            <person name="Zeh D."/>
            <person name="Zeh J."/>
        </authorList>
    </citation>
    <scope>NUCLEOTIDE SEQUENCE [LARGE SCALE GENOMIC DNA]</scope>
    <source>
        <strain evidence="2">IN4F17</strain>
        <tissue evidence="2">Whole Body</tissue>
    </source>
</reference>